<evidence type="ECO:0000313" key="2">
    <source>
        <dbReference type="Proteomes" id="UP000396835"/>
    </source>
</evidence>
<accession>A0A449I212</accession>
<organism evidence="1 2">
    <name type="scientific">Prevotella heparinolytica</name>
    <dbReference type="NCBI Taxonomy" id="28113"/>
    <lineage>
        <taxon>Bacteria</taxon>
        <taxon>Pseudomonadati</taxon>
        <taxon>Bacteroidota</taxon>
        <taxon>Bacteroidia</taxon>
        <taxon>Bacteroidales</taxon>
        <taxon>Bacteroidaceae</taxon>
        <taxon>Bacteroides</taxon>
    </lineage>
</organism>
<name>A0A449I212_9BACE</name>
<dbReference type="Proteomes" id="UP000396835">
    <property type="component" value="Unassembled WGS sequence"/>
</dbReference>
<dbReference type="EMBL" id="CAACYH010000004">
    <property type="protein sequence ID" value="VFB13481.1"/>
    <property type="molecule type" value="Genomic_DNA"/>
</dbReference>
<evidence type="ECO:0000313" key="1">
    <source>
        <dbReference type="EMBL" id="VFB13481.1"/>
    </source>
</evidence>
<dbReference type="AlphaFoldDB" id="A0A449I212"/>
<gene>
    <name evidence="1" type="ORF">NCTC7812_01005</name>
</gene>
<proteinExistence type="predicted"/>
<sequence>MNFQQKGILIRTDRALLHSTASAYFIFTHSQN</sequence>
<protein>
    <submittedName>
        <fullName evidence="1">Uncharacterized protein</fullName>
    </submittedName>
</protein>
<reference evidence="1 2" key="1">
    <citation type="submission" date="2019-02" db="EMBL/GenBank/DDBJ databases">
        <authorList>
            <consortium name="Pathogen Informatics"/>
        </authorList>
    </citation>
    <scope>NUCLEOTIDE SEQUENCE [LARGE SCALE GENOMIC DNA]</scope>
    <source>
        <strain evidence="1 2">3012STDY7078512</strain>
    </source>
</reference>